<dbReference type="OrthoDB" id="5125733at2759"/>
<organism evidence="2 3">
    <name type="scientific">Mollisia scopiformis</name>
    <name type="common">Conifer needle endophyte fungus</name>
    <name type="synonym">Phialocephala scopiformis</name>
    <dbReference type="NCBI Taxonomy" id="149040"/>
    <lineage>
        <taxon>Eukaryota</taxon>
        <taxon>Fungi</taxon>
        <taxon>Dikarya</taxon>
        <taxon>Ascomycota</taxon>
        <taxon>Pezizomycotina</taxon>
        <taxon>Leotiomycetes</taxon>
        <taxon>Helotiales</taxon>
        <taxon>Mollisiaceae</taxon>
        <taxon>Mollisia</taxon>
    </lineage>
</organism>
<dbReference type="RefSeq" id="XP_018067293.1">
    <property type="nucleotide sequence ID" value="XM_018212196.1"/>
</dbReference>
<evidence type="ECO:0000313" key="3">
    <source>
        <dbReference type="Proteomes" id="UP000070700"/>
    </source>
</evidence>
<dbReference type="Pfam" id="PF06985">
    <property type="entry name" value="HET"/>
    <property type="match status" value="1"/>
</dbReference>
<feature type="domain" description="Heterokaryon incompatibility" evidence="1">
    <location>
        <begin position="219"/>
        <end position="384"/>
    </location>
</feature>
<proteinExistence type="predicted"/>
<dbReference type="EMBL" id="KQ947423">
    <property type="protein sequence ID" value="KUJ12938.1"/>
    <property type="molecule type" value="Genomic_DNA"/>
</dbReference>
<dbReference type="InterPro" id="IPR010730">
    <property type="entry name" value="HET"/>
</dbReference>
<dbReference type="InParanoid" id="A0A194WY93"/>
<evidence type="ECO:0000259" key="1">
    <source>
        <dbReference type="Pfam" id="PF06985"/>
    </source>
</evidence>
<dbReference type="AlphaFoldDB" id="A0A194WY93"/>
<dbReference type="KEGG" id="psco:LY89DRAFT_652314"/>
<dbReference type="PANTHER" id="PTHR33112">
    <property type="entry name" value="DOMAIN PROTEIN, PUTATIVE-RELATED"/>
    <property type="match status" value="1"/>
</dbReference>
<reference evidence="2 3" key="1">
    <citation type="submission" date="2015-10" db="EMBL/GenBank/DDBJ databases">
        <title>Full genome of DAOMC 229536 Phialocephala scopiformis, a fungal endophyte of spruce producing the potent anti-insectan compound rugulosin.</title>
        <authorList>
            <consortium name="DOE Joint Genome Institute"/>
            <person name="Walker A.K."/>
            <person name="Frasz S.L."/>
            <person name="Seifert K.A."/>
            <person name="Miller J.D."/>
            <person name="Mondo S.J."/>
            <person name="Labutti K."/>
            <person name="Lipzen A."/>
            <person name="Dockter R."/>
            <person name="Kennedy M."/>
            <person name="Grigoriev I.V."/>
            <person name="Spatafora J.W."/>
        </authorList>
    </citation>
    <scope>NUCLEOTIDE SEQUENCE [LARGE SCALE GENOMIC DNA]</scope>
    <source>
        <strain evidence="2 3">CBS 120377</strain>
    </source>
</reference>
<gene>
    <name evidence="2" type="ORF">LY89DRAFT_652314</name>
</gene>
<sequence>MNSSKNLLSLLWRKKAGASQHIQAQSCPQAKETEHPGVPERPDLCERCNLIFATADNLRSLVSSQGLTYYGPQELDEHAEAGCRMCRLLRYKFTPDRPVGTLYLQGLTRDVPKATTQYPSHIRSMGHLSIKWNTIEIRIHGYTDDPVFSYIEIDPLSYDTGSAFVARRYKKALQECLEHHECGSRHFSTLPSRVIDVGLEDGSIEPKLYVSDSTEKVPYTTLSYCWGDIAQLTTTNATVEKHRHCMPMNILSLSVQDAITVTRHLGIRYLWVDALCIIQDCPTDVAREINKMGDIYSNSTLTIAATRSMRAADGFLERYFFDQPARPTEDRYTMRGAAEPEPAGRFFLPILLADGTFGNISMSKSPPREWDRGHLESRGWTLQEFLLSKRLLVFGHDGDVRWHCLRTPGFNSVLFPSHSEETKTINSSLFFLHAAISGRGERVWSDIINEYSGRKLTVIEDRLLAIAGIAAELNKEWKYSYVAGMWVEKLQQDVMWEILDEGVEIYPVSQQYIAPSWSWASVNKQVICPYNDRRWVAEILSCYVVLADPGVPFGRVKEGVLSIRGETCPESRATEGDFSGPQYYTKLDDMSSGSSSLNILLRVTHTTKGSKGTSHIGSSGFILQPVEDGKFRRVGVFSYDARIFSWEPQRQTPTNKTDWTTQVVIIV</sequence>
<accession>A0A194WY93</accession>
<dbReference type="Proteomes" id="UP000070700">
    <property type="component" value="Unassembled WGS sequence"/>
</dbReference>
<keyword evidence="3" id="KW-1185">Reference proteome</keyword>
<name>A0A194WY93_MOLSC</name>
<evidence type="ECO:0000313" key="2">
    <source>
        <dbReference type="EMBL" id="KUJ12938.1"/>
    </source>
</evidence>
<protein>
    <submittedName>
        <fullName evidence="2">HET-domain-containing protein</fullName>
    </submittedName>
</protein>
<dbReference type="GeneID" id="28821922"/>
<dbReference type="PANTHER" id="PTHR33112:SF16">
    <property type="entry name" value="HETEROKARYON INCOMPATIBILITY DOMAIN-CONTAINING PROTEIN"/>
    <property type="match status" value="1"/>
</dbReference>